<dbReference type="EMBL" id="JAGHKO010000014">
    <property type="protein sequence ID" value="MBO9204580.1"/>
    <property type="molecule type" value="Genomic_DNA"/>
</dbReference>
<keyword evidence="3" id="KW-1185">Reference proteome</keyword>
<evidence type="ECO:0000259" key="1">
    <source>
        <dbReference type="Pfam" id="PF00535"/>
    </source>
</evidence>
<dbReference type="Gene3D" id="3.90.550.10">
    <property type="entry name" value="Spore Coat Polysaccharide Biosynthesis Protein SpsA, Chain A"/>
    <property type="match status" value="1"/>
</dbReference>
<proteinExistence type="predicted"/>
<evidence type="ECO:0000313" key="3">
    <source>
        <dbReference type="Proteomes" id="UP000677244"/>
    </source>
</evidence>
<dbReference type="Pfam" id="PF00535">
    <property type="entry name" value="Glycos_transf_2"/>
    <property type="match status" value="1"/>
</dbReference>
<protein>
    <submittedName>
        <fullName evidence="2">Glycosyltransferase</fullName>
    </submittedName>
</protein>
<dbReference type="PANTHER" id="PTHR22916">
    <property type="entry name" value="GLYCOSYLTRANSFERASE"/>
    <property type="match status" value="1"/>
</dbReference>
<name>A0ABS3Z4K2_9BACT</name>
<feature type="domain" description="Glycosyltransferase 2-like" evidence="1">
    <location>
        <begin position="7"/>
        <end position="126"/>
    </location>
</feature>
<comment type="caution">
    <text evidence="2">The sequence shown here is derived from an EMBL/GenBank/DDBJ whole genome shotgun (WGS) entry which is preliminary data.</text>
</comment>
<dbReference type="SUPFAM" id="SSF53448">
    <property type="entry name" value="Nucleotide-diphospho-sugar transferases"/>
    <property type="match status" value="1"/>
</dbReference>
<gene>
    <name evidence="2" type="ORF">J7I42_30110</name>
</gene>
<sequence>MQSPLITIIIPSFNAAAFIREALDSLLQQSFTAFEVLVVDGVSKDNTVAIVQEIASTDNRVRIITEKDAGIYDAMNKGIRLAVGEWLYFLGADDALCNNQVLESVVKVLQETDADLVYGNVLMGDRKHEYDGPFNYYKLLTKNISHQAIFYNRKVFSLVGNYNIQYKGHADWAFNLSCFTQEGLKTRYIDKLIANFSVGGTSSQHDVPFLREVLLPAMLVFLQQTGSWLLKNLTYYDLCWRTFRNAGIRNKEQLATYSKGLPVPAALVSMVTWQGKVSPALLKKGLVSKSLMFFNFIINRGAIK</sequence>
<organism evidence="2 3">
    <name type="scientific">Niastella soli</name>
    <dbReference type="NCBI Taxonomy" id="2821487"/>
    <lineage>
        <taxon>Bacteria</taxon>
        <taxon>Pseudomonadati</taxon>
        <taxon>Bacteroidota</taxon>
        <taxon>Chitinophagia</taxon>
        <taxon>Chitinophagales</taxon>
        <taxon>Chitinophagaceae</taxon>
        <taxon>Niastella</taxon>
    </lineage>
</organism>
<dbReference type="RefSeq" id="WP_209143293.1">
    <property type="nucleotide sequence ID" value="NZ_JAGHKO010000014.1"/>
</dbReference>
<reference evidence="2 3" key="1">
    <citation type="submission" date="2021-03" db="EMBL/GenBank/DDBJ databases">
        <title>Assistant Professor.</title>
        <authorList>
            <person name="Huq M.A."/>
        </authorList>
    </citation>
    <scope>NUCLEOTIDE SEQUENCE [LARGE SCALE GENOMIC DNA]</scope>
    <source>
        <strain evidence="2 3">MAH-29</strain>
    </source>
</reference>
<dbReference type="InterPro" id="IPR029044">
    <property type="entry name" value="Nucleotide-diphossugar_trans"/>
</dbReference>
<dbReference type="PANTHER" id="PTHR22916:SF3">
    <property type="entry name" value="UDP-GLCNAC:BETAGAL BETA-1,3-N-ACETYLGLUCOSAMINYLTRANSFERASE-LIKE PROTEIN 1"/>
    <property type="match status" value="1"/>
</dbReference>
<dbReference type="InterPro" id="IPR001173">
    <property type="entry name" value="Glyco_trans_2-like"/>
</dbReference>
<accession>A0ABS3Z4K2</accession>
<dbReference type="Proteomes" id="UP000677244">
    <property type="component" value="Unassembled WGS sequence"/>
</dbReference>
<dbReference type="CDD" id="cd06433">
    <property type="entry name" value="GT_2_WfgS_like"/>
    <property type="match status" value="1"/>
</dbReference>
<evidence type="ECO:0000313" key="2">
    <source>
        <dbReference type="EMBL" id="MBO9204580.1"/>
    </source>
</evidence>